<proteinExistence type="inferred from homology"/>
<keyword evidence="6" id="KW-0966">Cell projection</keyword>
<dbReference type="OrthoDB" id="166611at2759"/>
<evidence type="ECO:0000256" key="7">
    <source>
        <dbReference type="SAM" id="Coils"/>
    </source>
</evidence>
<keyword evidence="4 7" id="KW-0175">Coiled coil</keyword>
<keyword evidence="9" id="KW-1185">Reference proteome</keyword>
<comment type="subcellular location">
    <subcellularLocation>
        <location evidence="1">Cell projection</location>
        <location evidence="1">Cilium</location>
    </subcellularLocation>
</comment>
<keyword evidence="5" id="KW-0969">Cilium</keyword>
<evidence type="ECO:0000256" key="3">
    <source>
        <dbReference type="ARBA" id="ARBA00014087"/>
    </source>
</evidence>
<evidence type="ECO:0000313" key="8">
    <source>
        <dbReference type="EMBL" id="KYN30519.1"/>
    </source>
</evidence>
<evidence type="ECO:0000256" key="2">
    <source>
        <dbReference type="ARBA" id="ARBA00010841"/>
    </source>
</evidence>
<dbReference type="GO" id="GO:0008017">
    <property type="term" value="F:microtubule binding"/>
    <property type="evidence" value="ECO:0007669"/>
    <property type="project" value="TreeGrafter"/>
</dbReference>
<protein>
    <recommendedName>
        <fullName evidence="3">Cilia- and flagella-associated protein 157</fullName>
    </recommendedName>
</protein>
<feature type="coiled-coil region" evidence="7">
    <location>
        <begin position="303"/>
        <end position="337"/>
    </location>
</feature>
<gene>
    <name evidence="8" type="ORF">ALC56_15215</name>
</gene>
<evidence type="ECO:0000256" key="5">
    <source>
        <dbReference type="ARBA" id="ARBA00023069"/>
    </source>
</evidence>
<organism evidence="8 9">
    <name type="scientific">Trachymyrmex septentrionalis</name>
    <dbReference type="NCBI Taxonomy" id="34720"/>
    <lineage>
        <taxon>Eukaryota</taxon>
        <taxon>Metazoa</taxon>
        <taxon>Ecdysozoa</taxon>
        <taxon>Arthropoda</taxon>
        <taxon>Hexapoda</taxon>
        <taxon>Insecta</taxon>
        <taxon>Pterygota</taxon>
        <taxon>Neoptera</taxon>
        <taxon>Endopterygota</taxon>
        <taxon>Hymenoptera</taxon>
        <taxon>Apocrita</taxon>
        <taxon>Aculeata</taxon>
        <taxon>Formicoidea</taxon>
        <taxon>Formicidae</taxon>
        <taxon>Myrmicinae</taxon>
        <taxon>Trachymyrmex</taxon>
    </lineage>
</organism>
<evidence type="ECO:0000313" key="9">
    <source>
        <dbReference type="Proteomes" id="UP000078541"/>
    </source>
</evidence>
<accession>A0A195ERL5</accession>
<reference evidence="8 9" key="1">
    <citation type="submission" date="2016-03" db="EMBL/GenBank/DDBJ databases">
        <title>Trachymyrmex septentrionalis WGS genome.</title>
        <authorList>
            <person name="Nygaard S."/>
            <person name="Hu H."/>
            <person name="Boomsma J."/>
            <person name="Zhang G."/>
        </authorList>
    </citation>
    <scope>NUCLEOTIDE SEQUENCE [LARGE SCALE GENOMIC DNA]</scope>
    <source>
        <strain evidence="8">Tsep2-gDNA-1</strain>
        <tissue evidence="8">Whole body</tissue>
    </source>
</reference>
<dbReference type="STRING" id="34720.A0A195ERL5"/>
<feature type="coiled-coil region" evidence="7">
    <location>
        <begin position="30"/>
        <end position="121"/>
    </location>
</feature>
<feature type="coiled-coil region" evidence="7">
    <location>
        <begin position="176"/>
        <end position="203"/>
    </location>
</feature>
<sequence>MLKKKRGDKEKKAKKKFLNEQETVSYEQQILDNNRQLSRLRSRNEELEIEAKNLTKKYEQLKEDRSDVVAHLKRELEARIEETRELNERLSAMEELRKQEQAEYKKKENAMEQEYRTMENTLSAEVKLAAGKLNALEDWRLARLDLMRKFEIQEEEMAKQEEVHKTTLYETEKSVIVAKAKMQKEMEERLRQLAREFKEATNIRIADMMHNTVRRNIALNHELNSMLIVCQDLETKSAECKETDRALRLQCELLKGEAKIAQEDAIRYRRAMHDLVQEHIDMLSEYGRIQRENMRLGNYEQIMSEYKARCTESEKKMKVLEQQLQETKKAREEVLIEVQNKCEEFDNLNKILNETKQCILEALELQEHICTSDTCTSCYADQKHKIIYSLQNILEKHTSDVIEDDDSQVMKTEHKSLE</sequence>
<evidence type="ECO:0000256" key="4">
    <source>
        <dbReference type="ARBA" id="ARBA00023054"/>
    </source>
</evidence>
<dbReference type="AlphaFoldDB" id="A0A195ERL5"/>
<dbReference type="KEGG" id="tsep:108756277"/>
<evidence type="ECO:0000256" key="6">
    <source>
        <dbReference type="ARBA" id="ARBA00023273"/>
    </source>
</evidence>
<dbReference type="EMBL" id="KQ982021">
    <property type="protein sequence ID" value="KYN30519.1"/>
    <property type="molecule type" value="Genomic_DNA"/>
</dbReference>
<dbReference type="InterPro" id="IPR038844">
    <property type="entry name" value="CFAP157"/>
</dbReference>
<dbReference type="GO" id="GO:0036064">
    <property type="term" value="C:ciliary basal body"/>
    <property type="evidence" value="ECO:0007669"/>
    <property type="project" value="TreeGrafter"/>
</dbReference>
<name>A0A195ERL5_9HYME</name>
<dbReference type="PANTHER" id="PTHR31954">
    <property type="entry name" value="CILIA- AND FLAGELLA-ASSOCIATED PROTEIN 157"/>
    <property type="match status" value="1"/>
</dbReference>
<evidence type="ECO:0000256" key="1">
    <source>
        <dbReference type="ARBA" id="ARBA00004138"/>
    </source>
</evidence>
<dbReference type="Proteomes" id="UP000078541">
    <property type="component" value="Unassembled WGS sequence"/>
</dbReference>
<dbReference type="PANTHER" id="PTHR31954:SF1">
    <property type="entry name" value="CILIA- AND FLAGELLA-ASSOCIATED PROTEIN 157"/>
    <property type="match status" value="1"/>
</dbReference>
<comment type="similarity">
    <text evidence="2">Belongs to the CFAP157 family.</text>
</comment>